<protein>
    <submittedName>
        <fullName evidence="1">PD40 domain-containing protein</fullName>
    </submittedName>
</protein>
<dbReference type="InterPro" id="IPR015919">
    <property type="entry name" value="Cadherin-like_sf"/>
</dbReference>
<dbReference type="Pfam" id="PF07676">
    <property type="entry name" value="PD40"/>
    <property type="match status" value="3"/>
</dbReference>
<dbReference type="InterPro" id="IPR013783">
    <property type="entry name" value="Ig-like_fold"/>
</dbReference>
<accession>A0ABS1HGG9</accession>
<comment type="caution">
    <text evidence="1">The sequence shown here is derived from an EMBL/GenBank/DDBJ whole genome shotgun (WGS) entry which is preliminary data.</text>
</comment>
<gene>
    <name evidence="1" type="ORF">JIV24_05315</name>
</gene>
<reference evidence="1 2" key="1">
    <citation type="submission" date="2021-01" db="EMBL/GenBank/DDBJ databases">
        <title>Carboxyliciviraga sp.nov., isolated from coastal sediments.</title>
        <authorList>
            <person name="Lu D."/>
            <person name="Zhang T."/>
        </authorList>
    </citation>
    <scope>NUCLEOTIDE SEQUENCE [LARGE SCALE GENOMIC DNA]</scope>
    <source>
        <strain evidence="1 2">N1Y132</strain>
    </source>
</reference>
<dbReference type="Proteomes" id="UP000605676">
    <property type="component" value="Unassembled WGS sequence"/>
</dbReference>
<dbReference type="Gene3D" id="2.60.40.10">
    <property type="entry name" value="Immunoglobulins"/>
    <property type="match status" value="1"/>
</dbReference>
<sequence length="292" mass="33378">MEDESVYLPYFSPDGKSLLYAQSRPDTSNGFTDIWRLNKMNGSWGQAEKIDNPISTLSRESTACLSLDGTIYFSSNRNGNGLADLYCSSLENGEYRIVERLDSICSMRDEESIFIAPDEQYIIFSRYASNANGPDLFISYQDYSGNWTQPVLLNSAINTADWERRPFVSFDNRFLFFTKQIFDDNGYAESDIYWVSTQKVFKPFIFKPIPSSTIKLGEVFHLSLPADLFRDIDNENLEISLKSEKPDWARFDKAKMTLSMNPGEAGEFTLVFAAIDKHLNETECEVKIVVEE</sequence>
<dbReference type="RefSeq" id="WP_200463984.1">
    <property type="nucleotide sequence ID" value="NZ_JAENRR010000008.1"/>
</dbReference>
<organism evidence="1 2">
    <name type="scientific">Carboxylicivirga marina</name>
    <dbReference type="NCBI Taxonomy" id="2800988"/>
    <lineage>
        <taxon>Bacteria</taxon>
        <taxon>Pseudomonadati</taxon>
        <taxon>Bacteroidota</taxon>
        <taxon>Bacteroidia</taxon>
        <taxon>Marinilabiliales</taxon>
        <taxon>Marinilabiliaceae</taxon>
        <taxon>Carboxylicivirga</taxon>
    </lineage>
</organism>
<dbReference type="InterPro" id="IPR011042">
    <property type="entry name" value="6-blade_b-propeller_TolB-like"/>
</dbReference>
<proteinExistence type="predicted"/>
<dbReference type="SUPFAM" id="SSF69304">
    <property type="entry name" value="Tricorn protease N-terminal domain"/>
    <property type="match status" value="1"/>
</dbReference>
<dbReference type="Gene3D" id="2.120.10.30">
    <property type="entry name" value="TolB, C-terminal domain"/>
    <property type="match status" value="1"/>
</dbReference>
<keyword evidence="2" id="KW-1185">Reference proteome</keyword>
<evidence type="ECO:0000313" key="2">
    <source>
        <dbReference type="Proteomes" id="UP000605676"/>
    </source>
</evidence>
<dbReference type="SUPFAM" id="SSF49313">
    <property type="entry name" value="Cadherin-like"/>
    <property type="match status" value="1"/>
</dbReference>
<dbReference type="EMBL" id="JAENRR010000008">
    <property type="protein sequence ID" value="MBK3516753.1"/>
    <property type="molecule type" value="Genomic_DNA"/>
</dbReference>
<name>A0ABS1HGG9_9BACT</name>
<evidence type="ECO:0000313" key="1">
    <source>
        <dbReference type="EMBL" id="MBK3516753.1"/>
    </source>
</evidence>
<dbReference type="InterPro" id="IPR011659">
    <property type="entry name" value="WD40"/>
</dbReference>